<dbReference type="InterPro" id="IPR043566">
    <property type="entry name" value="Rabphilin/DOC2/Noc2"/>
</dbReference>
<dbReference type="GO" id="GO:0098793">
    <property type="term" value="C:presynapse"/>
    <property type="evidence" value="ECO:0007669"/>
    <property type="project" value="GOC"/>
</dbReference>
<dbReference type="PANTHER" id="PTHR45729:SF11">
    <property type="entry name" value="DOUBLE C2-LIKE DOMAINS, DELTA"/>
    <property type="match status" value="1"/>
</dbReference>
<dbReference type="Gene3D" id="2.60.40.150">
    <property type="entry name" value="C2 domain"/>
    <property type="match status" value="3"/>
</dbReference>
<gene>
    <name evidence="3" type="ORF">GSTENG00009344001</name>
</gene>
<dbReference type="GO" id="GO:0046872">
    <property type="term" value="F:metal ion binding"/>
    <property type="evidence" value="ECO:0007669"/>
    <property type="project" value="UniProtKB-KW"/>
</dbReference>
<dbReference type="KEGG" id="tng:GSTEN00009344G001"/>
<proteinExistence type="predicted"/>
<evidence type="ECO:0000256" key="1">
    <source>
        <dbReference type="ARBA" id="ARBA00022723"/>
    </source>
</evidence>
<dbReference type="Pfam" id="PF00168">
    <property type="entry name" value="C2"/>
    <property type="match status" value="2"/>
</dbReference>
<feature type="domain" description="C2" evidence="2">
    <location>
        <begin position="1"/>
        <end position="75"/>
    </location>
</feature>
<reference evidence="3" key="2">
    <citation type="submission" date="2004-02" db="EMBL/GenBank/DDBJ databases">
        <authorList>
            <consortium name="Genoscope"/>
            <consortium name="Whitehead Institute Centre for Genome Research"/>
        </authorList>
    </citation>
    <scope>NUCLEOTIDE SEQUENCE</scope>
</reference>
<comment type="caution">
    <text evidence="3">The sequence shown here is derived from an EMBL/GenBank/DDBJ whole genome shotgun (WGS) entry which is preliminary data.</text>
</comment>
<organism evidence="3">
    <name type="scientific">Tetraodon nigroviridis</name>
    <name type="common">Spotted green pufferfish</name>
    <name type="synonym">Chelonodon nigroviridis</name>
    <dbReference type="NCBI Taxonomy" id="99883"/>
    <lineage>
        <taxon>Eukaryota</taxon>
        <taxon>Metazoa</taxon>
        <taxon>Chordata</taxon>
        <taxon>Craniata</taxon>
        <taxon>Vertebrata</taxon>
        <taxon>Euteleostomi</taxon>
        <taxon>Actinopterygii</taxon>
        <taxon>Neopterygii</taxon>
        <taxon>Teleostei</taxon>
        <taxon>Neoteleostei</taxon>
        <taxon>Acanthomorphata</taxon>
        <taxon>Eupercaria</taxon>
        <taxon>Tetraodontiformes</taxon>
        <taxon>Tetradontoidea</taxon>
        <taxon>Tetraodontidae</taxon>
        <taxon>Tetraodon</taxon>
    </lineage>
</organism>
<dbReference type="PROSITE" id="PS50004">
    <property type="entry name" value="C2"/>
    <property type="match status" value="1"/>
</dbReference>
<dbReference type="GO" id="GO:0061669">
    <property type="term" value="P:spontaneous neurotransmitter secretion"/>
    <property type="evidence" value="ECO:0007669"/>
    <property type="project" value="TreeGrafter"/>
</dbReference>
<dbReference type="PANTHER" id="PTHR45729">
    <property type="entry name" value="RABPHILIN, ISOFORM A"/>
    <property type="match status" value="1"/>
</dbReference>
<accession>Q4T0G8</accession>
<feature type="non-terminal residue" evidence="3">
    <location>
        <position position="236"/>
    </location>
</feature>
<evidence type="ECO:0000259" key="2">
    <source>
        <dbReference type="PROSITE" id="PS50004"/>
    </source>
</evidence>
<sequence>QANKLRTKTLKNTLNPVWNETLVYHGITAADMTTKTLRLCVCDMDRLGRNEFIGEVRVALKKLKEGENKRYNMGLERIAQNKETNNQTVEQGAVVAEEERGRILVSLCYNTEKSCLLVGIIRCAHLAAMDSNGYSDPFVKIILQPDMGKKSKKEGYIKLNKSAPKSFSHCWTSISSAVCLHLLPVFITSPPFLLLCFAGGVELGINASGQRLRHWFECLKNKGKKVEYWHTLTQQG</sequence>
<dbReference type="GO" id="GO:0006887">
    <property type="term" value="P:exocytosis"/>
    <property type="evidence" value="ECO:0007669"/>
    <property type="project" value="TreeGrafter"/>
</dbReference>
<dbReference type="OrthoDB" id="270970at2759"/>
<feature type="non-terminal residue" evidence="3">
    <location>
        <position position="1"/>
    </location>
</feature>
<dbReference type="GO" id="GO:0017158">
    <property type="term" value="P:regulation of calcium ion-dependent exocytosis"/>
    <property type="evidence" value="ECO:0007669"/>
    <property type="project" value="TreeGrafter"/>
</dbReference>
<keyword evidence="1" id="KW-0479">Metal-binding</keyword>
<dbReference type="EMBL" id="CAAE01011105">
    <property type="protein sequence ID" value="CAF93614.1"/>
    <property type="molecule type" value="Genomic_DNA"/>
</dbReference>
<dbReference type="SUPFAM" id="SSF49562">
    <property type="entry name" value="C2 domain (Calcium/lipid-binding domain, CaLB)"/>
    <property type="match status" value="2"/>
</dbReference>
<reference evidence="3" key="1">
    <citation type="journal article" date="2004" name="Nature">
        <title>Genome duplication in the teleost fish Tetraodon nigroviridis reveals the early vertebrate proto-karyotype.</title>
        <authorList>
            <person name="Jaillon O."/>
            <person name="Aury J.-M."/>
            <person name="Brunet F."/>
            <person name="Petit J.-L."/>
            <person name="Stange-Thomann N."/>
            <person name="Mauceli E."/>
            <person name="Bouneau L."/>
            <person name="Fischer C."/>
            <person name="Ozouf-Costaz C."/>
            <person name="Bernot A."/>
            <person name="Nicaud S."/>
            <person name="Jaffe D."/>
            <person name="Fisher S."/>
            <person name="Lutfalla G."/>
            <person name="Dossat C."/>
            <person name="Segurens B."/>
            <person name="Dasilva C."/>
            <person name="Salanoubat M."/>
            <person name="Levy M."/>
            <person name="Boudet N."/>
            <person name="Castellano S."/>
            <person name="Anthouard V."/>
            <person name="Jubin C."/>
            <person name="Castelli V."/>
            <person name="Katinka M."/>
            <person name="Vacherie B."/>
            <person name="Biemont C."/>
            <person name="Skalli Z."/>
            <person name="Cattolico L."/>
            <person name="Poulain J."/>
            <person name="De Berardinis V."/>
            <person name="Cruaud C."/>
            <person name="Duprat S."/>
            <person name="Brottier P."/>
            <person name="Coutanceau J.-P."/>
            <person name="Gouzy J."/>
            <person name="Parra G."/>
            <person name="Lardier G."/>
            <person name="Chapple C."/>
            <person name="McKernan K.J."/>
            <person name="McEwan P."/>
            <person name="Bosak S."/>
            <person name="Kellis M."/>
            <person name="Volff J.-N."/>
            <person name="Guigo R."/>
            <person name="Zody M.C."/>
            <person name="Mesirov J."/>
            <person name="Lindblad-Toh K."/>
            <person name="Birren B."/>
            <person name="Nusbaum C."/>
            <person name="Kahn D."/>
            <person name="Robinson-Rechavi M."/>
            <person name="Laudet V."/>
            <person name="Schachter V."/>
            <person name="Quetier F."/>
            <person name="Saurin W."/>
            <person name="Scarpelli C."/>
            <person name="Wincker P."/>
            <person name="Lander E.S."/>
            <person name="Weissenbach J."/>
            <person name="Roest Crollius H."/>
        </authorList>
    </citation>
    <scope>NUCLEOTIDE SEQUENCE [LARGE SCALE GENOMIC DNA]</scope>
</reference>
<dbReference type="AlphaFoldDB" id="Q4T0G8"/>
<name>Q4T0G8_TETNG</name>
<protein>
    <submittedName>
        <fullName evidence="3">(spotted green pufferfish) hypothetical protein</fullName>
    </submittedName>
</protein>
<dbReference type="InterPro" id="IPR000008">
    <property type="entry name" value="C2_dom"/>
</dbReference>
<dbReference type="InterPro" id="IPR035892">
    <property type="entry name" value="C2_domain_sf"/>
</dbReference>
<evidence type="ECO:0000313" key="3">
    <source>
        <dbReference type="EMBL" id="CAF93614.1"/>
    </source>
</evidence>